<organism evidence="5 6">
    <name type="scientific">Acinetobacter gerneri</name>
    <dbReference type="NCBI Taxonomy" id="202952"/>
    <lineage>
        <taxon>Bacteria</taxon>
        <taxon>Pseudomonadati</taxon>
        <taxon>Pseudomonadota</taxon>
        <taxon>Gammaproteobacteria</taxon>
        <taxon>Moraxellales</taxon>
        <taxon>Moraxellaceae</taxon>
        <taxon>Acinetobacter</taxon>
    </lineage>
</organism>
<evidence type="ECO:0000256" key="2">
    <source>
        <dbReference type="ARBA" id="ARBA00023002"/>
    </source>
</evidence>
<comment type="similarity">
    <text evidence="1 3">Belongs to the short-chain dehydrogenases/reductases (SDR) family.</text>
</comment>
<dbReference type="PANTHER" id="PTHR44196:SF1">
    <property type="entry name" value="DEHYDROGENASE_REDUCTASE SDR FAMILY MEMBER 7B"/>
    <property type="match status" value="1"/>
</dbReference>
<dbReference type="GeneID" id="84210108"/>
<dbReference type="Gene3D" id="3.40.50.720">
    <property type="entry name" value="NAD(P)-binding Rossmann-like Domain"/>
    <property type="match status" value="1"/>
</dbReference>
<comment type="caution">
    <text evidence="5">The sequence shown here is derived from an EMBL/GenBank/DDBJ whole genome shotgun (WGS) entry which is preliminary data.</text>
</comment>
<dbReference type="GO" id="GO:0016491">
    <property type="term" value="F:oxidoreductase activity"/>
    <property type="evidence" value="ECO:0007669"/>
    <property type="project" value="UniProtKB-KW"/>
</dbReference>
<dbReference type="NCBIfam" id="NF006099">
    <property type="entry name" value="PRK08251.1"/>
    <property type="match status" value="1"/>
</dbReference>
<name>A0AAW8JJ62_9GAMM</name>
<evidence type="ECO:0000256" key="3">
    <source>
        <dbReference type="RuleBase" id="RU000363"/>
    </source>
</evidence>
<accession>A0AAW8JJ62</accession>
<dbReference type="InterPro" id="IPR002347">
    <property type="entry name" value="SDR_fam"/>
</dbReference>
<evidence type="ECO:0000313" key="5">
    <source>
        <dbReference type="EMBL" id="MDQ9071635.1"/>
    </source>
</evidence>
<dbReference type="SUPFAM" id="SSF51735">
    <property type="entry name" value="NAD(P)-binding Rossmann-fold domains"/>
    <property type="match status" value="1"/>
</dbReference>
<evidence type="ECO:0000256" key="1">
    <source>
        <dbReference type="ARBA" id="ARBA00006484"/>
    </source>
</evidence>
<evidence type="ECO:0000313" key="6">
    <source>
        <dbReference type="Proteomes" id="UP001243195"/>
    </source>
</evidence>
<dbReference type="RefSeq" id="WP_035373688.1">
    <property type="nucleotide sequence ID" value="NZ_BBLI01000014.1"/>
</dbReference>
<dbReference type="InterPro" id="IPR036291">
    <property type="entry name" value="NAD(P)-bd_dom_sf"/>
</dbReference>
<dbReference type="AlphaFoldDB" id="A0AAW8JJ62"/>
<proteinExistence type="inferred from homology"/>
<feature type="domain" description="Ketoreductase" evidence="4">
    <location>
        <begin position="3"/>
        <end position="170"/>
    </location>
</feature>
<protein>
    <submittedName>
        <fullName evidence="5">SDR family oxidoreductase</fullName>
    </submittedName>
</protein>
<gene>
    <name evidence="5" type="ORF">RFH51_09210</name>
</gene>
<dbReference type="PRINTS" id="PR00080">
    <property type="entry name" value="SDRFAMILY"/>
</dbReference>
<dbReference type="PANTHER" id="PTHR44196">
    <property type="entry name" value="DEHYDROGENASE/REDUCTASE SDR FAMILY MEMBER 7B"/>
    <property type="match status" value="1"/>
</dbReference>
<keyword evidence="2" id="KW-0560">Oxidoreductase</keyword>
<dbReference type="SMART" id="SM00822">
    <property type="entry name" value="PKS_KR"/>
    <property type="match status" value="1"/>
</dbReference>
<dbReference type="Proteomes" id="UP001243195">
    <property type="component" value="Unassembled WGS sequence"/>
</dbReference>
<sequence>MSKTILITGASSGIGAGMAREFAQKGYNLAICARRLERLEQLKQELESTYQIRVIAKILDVTQYDQVFQVFREFKAEFGTIDRIIVNAGIGDGRRIGKGNFAINKATVETNFISALAQCEAAVEIFREQNAGHLVMISSMSAIRGMPKHLTAYGASKAGVAHLAEGIRAELIDTPIKVTTIFPGYIRTEINEGAKKLPFEVDEKTGSKLLVKAIEKQPVKAYVPEWPWFPLSLAMKVLPLKLVNKLG</sequence>
<dbReference type="EMBL" id="JAVIDA010000010">
    <property type="protein sequence ID" value="MDQ9071635.1"/>
    <property type="molecule type" value="Genomic_DNA"/>
</dbReference>
<dbReference type="GO" id="GO:0016020">
    <property type="term" value="C:membrane"/>
    <property type="evidence" value="ECO:0007669"/>
    <property type="project" value="TreeGrafter"/>
</dbReference>
<dbReference type="Pfam" id="PF00106">
    <property type="entry name" value="adh_short"/>
    <property type="match status" value="1"/>
</dbReference>
<evidence type="ECO:0000259" key="4">
    <source>
        <dbReference type="SMART" id="SM00822"/>
    </source>
</evidence>
<dbReference type="PRINTS" id="PR00081">
    <property type="entry name" value="GDHRDH"/>
</dbReference>
<dbReference type="InterPro" id="IPR057326">
    <property type="entry name" value="KR_dom"/>
</dbReference>
<reference evidence="5" key="1">
    <citation type="submission" date="2023-08" db="EMBL/GenBank/DDBJ databases">
        <title>Emergence of clinically-relevant ST2 carbapenem-resistant Acinetobacter baumannii strains in hospital sewages in Zhejiang, East of China.</title>
        <authorList>
            <person name="Kaichao C."/>
            <person name="Zhang R."/>
        </authorList>
    </citation>
    <scope>NUCLEOTIDE SEQUENCE</scope>
    <source>
        <strain evidence="5">M-SY-60</strain>
    </source>
</reference>